<sequence>MFAVFRNYPDKDLAQIGEDHLRNDLSSEDRSHLRSAASKVSTHTAVGSILGLGLGITLASRIHANRVVLYNATKAVSRPTELVFANGHRAIHPPDALVRRPDAATYAAFGLGGVFLGGELGFLSGSASAGRYISGYPESKKRVEQAFRKFQVDGLKREIDILEGKRKGEYSWEKMKERAAGMVSNLRA</sequence>
<comment type="caution">
    <text evidence="1">The sequence shown here is derived from an EMBL/GenBank/DDBJ whole genome shotgun (WGS) entry which is preliminary data.</text>
</comment>
<keyword evidence="2" id="KW-1185">Reference proteome</keyword>
<reference evidence="1" key="1">
    <citation type="submission" date="2023-06" db="EMBL/GenBank/DDBJ databases">
        <title>Genome-scale phylogeny and comparative genomics of the fungal order Sordariales.</title>
        <authorList>
            <consortium name="Lawrence Berkeley National Laboratory"/>
            <person name="Hensen N."/>
            <person name="Bonometti L."/>
            <person name="Westerberg I."/>
            <person name="Brannstrom I.O."/>
            <person name="Guillou S."/>
            <person name="Cros-Aarteil S."/>
            <person name="Calhoun S."/>
            <person name="Haridas S."/>
            <person name="Kuo A."/>
            <person name="Mondo S."/>
            <person name="Pangilinan J."/>
            <person name="Riley R."/>
            <person name="Labutti K."/>
            <person name="Andreopoulos B."/>
            <person name="Lipzen A."/>
            <person name="Chen C."/>
            <person name="Yanf M."/>
            <person name="Daum C."/>
            <person name="Ng V."/>
            <person name="Clum A."/>
            <person name="Steindorff A."/>
            <person name="Ohm R."/>
            <person name="Martin F."/>
            <person name="Silar P."/>
            <person name="Natvig D."/>
            <person name="Lalanne C."/>
            <person name="Gautier V."/>
            <person name="Ament-Velasquez S.L."/>
            <person name="Kruys A."/>
            <person name="Hutchinson M.I."/>
            <person name="Powell A.J."/>
            <person name="Barry K."/>
            <person name="Miller A.N."/>
            <person name="Grigoriev I.V."/>
            <person name="Debuchy R."/>
            <person name="Gladieux P."/>
            <person name="Thoren M.H."/>
            <person name="Johannesson H."/>
        </authorList>
    </citation>
    <scope>NUCLEOTIDE SEQUENCE</scope>
    <source>
        <strain evidence="1">CBS 606.72</strain>
    </source>
</reference>
<name>A0AA39WVB8_9PEZI</name>
<protein>
    <submittedName>
        <fullName evidence="1">Uncharacterized protein</fullName>
    </submittedName>
</protein>
<proteinExistence type="predicted"/>
<evidence type="ECO:0000313" key="2">
    <source>
        <dbReference type="Proteomes" id="UP001175000"/>
    </source>
</evidence>
<dbReference type="EMBL" id="JAULSU010000003">
    <property type="protein sequence ID" value="KAK0622293.1"/>
    <property type="molecule type" value="Genomic_DNA"/>
</dbReference>
<organism evidence="1 2">
    <name type="scientific">Immersiella caudata</name>
    <dbReference type="NCBI Taxonomy" id="314043"/>
    <lineage>
        <taxon>Eukaryota</taxon>
        <taxon>Fungi</taxon>
        <taxon>Dikarya</taxon>
        <taxon>Ascomycota</taxon>
        <taxon>Pezizomycotina</taxon>
        <taxon>Sordariomycetes</taxon>
        <taxon>Sordariomycetidae</taxon>
        <taxon>Sordariales</taxon>
        <taxon>Lasiosphaeriaceae</taxon>
        <taxon>Immersiella</taxon>
    </lineage>
</organism>
<gene>
    <name evidence="1" type="ORF">B0T14DRAFT_544269</name>
</gene>
<evidence type="ECO:0000313" key="1">
    <source>
        <dbReference type="EMBL" id="KAK0622293.1"/>
    </source>
</evidence>
<accession>A0AA39WVB8</accession>
<dbReference type="AlphaFoldDB" id="A0AA39WVB8"/>
<dbReference type="Proteomes" id="UP001175000">
    <property type="component" value="Unassembled WGS sequence"/>
</dbReference>